<keyword evidence="4 7" id="KW-0560">Oxidoreductase</keyword>
<dbReference type="InterPro" id="IPR001128">
    <property type="entry name" value="Cyt_P450"/>
</dbReference>
<keyword evidence="8" id="KW-0812">Transmembrane</keyword>
<sequence length="492" mass="55569">MSNLISNLPLSYFLGAIIALLAFQIIRNVFLSPLRQIPGPFLAKVTPYWLIFTDLAGHRTTTLHRLHERYGSTIRIGPHEVSYSNQDIIKEIYSQQTVFLKAPVYDTMVVPPGGIFSFRKKKQHSQRRRLLSHAFSQANLLDTEPLIRDHVKNALSCINSSLGVPLDIFITFRRLSLDIVGELFLGMKFNGLNSVEPPEFLADMDLHFILCGIQQNFPLLYHSLSILPIPSVRYFLSARSRLIKYGENAFRAYIAQYGRDSGRRDLLTKVLIAKNDQPPLTDLEIYTEISNLVFAGTDTTSTTLTYLFWTLAKYPDWQVRLRTELATVSESSWSDGIPAYKDVMELPLLEATINEALRLYPAAPSSMMRETPPGGKVLNNVFVPEKTVVSMQCYTTHRNHSAFPNPEHFLPERWLNASSDMKLNFMPFSAGSRACLGINLAWMELKVITAALLKNYSVQLAPNTTDESMSMIDHFLAAPKAGKCALIFTKIN</sequence>
<feature type="binding site" description="axial binding residue" evidence="6">
    <location>
        <position position="435"/>
    </location>
    <ligand>
        <name>heme</name>
        <dbReference type="ChEBI" id="CHEBI:30413"/>
    </ligand>
    <ligandPart>
        <name>Fe</name>
        <dbReference type="ChEBI" id="CHEBI:18248"/>
    </ligandPart>
</feature>
<dbReference type="Pfam" id="PF00067">
    <property type="entry name" value="p450"/>
    <property type="match status" value="1"/>
</dbReference>
<keyword evidence="3 6" id="KW-0479">Metal-binding</keyword>
<evidence type="ECO:0000256" key="3">
    <source>
        <dbReference type="ARBA" id="ARBA00022723"/>
    </source>
</evidence>
<dbReference type="GeneID" id="43598508"/>
<evidence type="ECO:0000256" key="1">
    <source>
        <dbReference type="ARBA" id="ARBA00001971"/>
    </source>
</evidence>
<dbReference type="InterPro" id="IPR050121">
    <property type="entry name" value="Cytochrome_P450_monoxygenase"/>
</dbReference>
<evidence type="ECO:0000256" key="6">
    <source>
        <dbReference type="PIRSR" id="PIRSR602401-1"/>
    </source>
</evidence>
<proteinExistence type="inferred from homology"/>
<evidence type="ECO:0000256" key="8">
    <source>
        <dbReference type="SAM" id="Phobius"/>
    </source>
</evidence>
<evidence type="ECO:0000256" key="4">
    <source>
        <dbReference type="ARBA" id="ARBA00023002"/>
    </source>
</evidence>
<keyword evidence="6 7" id="KW-0349">Heme</keyword>
<keyword evidence="8" id="KW-0472">Membrane</keyword>
<dbReference type="AlphaFoldDB" id="A0A370TLE0"/>
<accession>A0A370TLE0</accession>
<keyword evidence="8" id="KW-1133">Transmembrane helix</keyword>
<dbReference type="PRINTS" id="PR00463">
    <property type="entry name" value="EP450I"/>
</dbReference>
<reference evidence="9 10" key="1">
    <citation type="journal article" date="2018" name="IMA Fungus">
        <title>IMA Genome-F 9: Draft genome sequence of Annulohypoxylon stygium, Aspergillus mulundensis, Berkeleyomyces basicola (syn. Thielaviopsis basicola), Ceratocystis smalleyi, two Cercospora beticola strains, Coleophoma cylindrospora, Fusarium fracticaudum, Phialophora cf. hyalina, and Morchella septimelata.</title>
        <authorList>
            <person name="Wingfield B.D."/>
            <person name="Bills G.F."/>
            <person name="Dong Y."/>
            <person name="Huang W."/>
            <person name="Nel W.J."/>
            <person name="Swalarsk-Parry B.S."/>
            <person name="Vaghefi N."/>
            <person name="Wilken P.M."/>
            <person name="An Z."/>
            <person name="de Beer Z.W."/>
            <person name="De Vos L."/>
            <person name="Chen L."/>
            <person name="Duong T.A."/>
            <person name="Gao Y."/>
            <person name="Hammerbacher A."/>
            <person name="Kikkert J.R."/>
            <person name="Li Y."/>
            <person name="Li H."/>
            <person name="Li K."/>
            <person name="Li Q."/>
            <person name="Liu X."/>
            <person name="Ma X."/>
            <person name="Naidoo K."/>
            <person name="Pethybridge S.J."/>
            <person name="Sun J."/>
            <person name="Steenkamp E.T."/>
            <person name="van der Nest M.A."/>
            <person name="van Wyk S."/>
            <person name="Wingfield M.J."/>
            <person name="Xiong C."/>
            <person name="Yue Q."/>
            <person name="Zhang X."/>
        </authorList>
    </citation>
    <scope>NUCLEOTIDE SEQUENCE [LARGE SCALE GENOMIC DNA]</scope>
    <source>
        <strain evidence="9 10">BP 5553</strain>
    </source>
</reference>
<dbReference type="PANTHER" id="PTHR24305">
    <property type="entry name" value="CYTOCHROME P450"/>
    <property type="match status" value="1"/>
</dbReference>
<dbReference type="PROSITE" id="PS00086">
    <property type="entry name" value="CYTOCHROME_P450"/>
    <property type="match status" value="1"/>
</dbReference>
<dbReference type="OrthoDB" id="1470350at2759"/>
<dbReference type="InterPro" id="IPR036396">
    <property type="entry name" value="Cyt_P450_sf"/>
</dbReference>
<keyword evidence="5 6" id="KW-0408">Iron</keyword>
<dbReference type="PRINTS" id="PR00385">
    <property type="entry name" value="P450"/>
</dbReference>
<dbReference type="Gene3D" id="1.10.630.10">
    <property type="entry name" value="Cytochrome P450"/>
    <property type="match status" value="1"/>
</dbReference>
<name>A0A370TLE0_9HELO</name>
<evidence type="ECO:0000256" key="7">
    <source>
        <dbReference type="RuleBase" id="RU000461"/>
    </source>
</evidence>
<evidence type="ECO:0000313" key="9">
    <source>
        <dbReference type="EMBL" id="RDL36307.1"/>
    </source>
</evidence>
<evidence type="ECO:0000256" key="2">
    <source>
        <dbReference type="ARBA" id="ARBA00010617"/>
    </source>
</evidence>
<comment type="caution">
    <text evidence="9">The sequence shown here is derived from an EMBL/GenBank/DDBJ whole genome shotgun (WGS) entry which is preliminary data.</text>
</comment>
<dbReference type="GO" id="GO:0004497">
    <property type="term" value="F:monooxygenase activity"/>
    <property type="evidence" value="ECO:0007669"/>
    <property type="project" value="UniProtKB-KW"/>
</dbReference>
<dbReference type="InterPro" id="IPR002401">
    <property type="entry name" value="Cyt_P450_E_grp-I"/>
</dbReference>
<dbReference type="EMBL" id="NPIC01000004">
    <property type="protein sequence ID" value="RDL36307.1"/>
    <property type="molecule type" value="Genomic_DNA"/>
</dbReference>
<dbReference type="STRING" id="2656787.A0A370TLE0"/>
<dbReference type="PANTHER" id="PTHR24305:SF96">
    <property type="entry name" value="CYTOCHROME P450 MONOOXYGENASE STCB-RELATED"/>
    <property type="match status" value="1"/>
</dbReference>
<keyword evidence="7" id="KW-0503">Monooxygenase</keyword>
<dbReference type="GO" id="GO:0005506">
    <property type="term" value="F:iron ion binding"/>
    <property type="evidence" value="ECO:0007669"/>
    <property type="project" value="InterPro"/>
</dbReference>
<dbReference type="SUPFAM" id="SSF48264">
    <property type="entry name" value="Cytochrome P450"/>
    <property type="match status" value="1"/>
</dbReference>
<keyword evidence="10" id="KW-1185">Reference proteome</keyword>
<evidence type="ECO:0000256" key="5">
    <source>
        <dbReference type="ARBA" id="ARBA00023004"/>
    </source>
</evidence>
<evidence type="ECO:0000313" key="10">
    <source>
        <dbReference type="Proteomes" id="UP000254866"/>
    </source>
</evidence>
<protein>
    <recommendedName>
        <fullName evidence="11">Cytochrome P450</fullName>
    </recommendedName>
</protein>
<evidence type="ECO:0008006" key="11">
    <source>
        <dbReference type="Google" id="ProtNLM"/>
    </source>
</evidence>
<dbReference type="GO" id="GO:0020037">
    <property type="term" value="F:heme binding"/>
    <property type="evidence" value="ECO:0007669"/>
    <property type="project" value="InterPro"/>
</dbReference>
<comment type="cofactor">
    <cofactor evidence="1 6">
        <name>heme</name>
        <dbReference type="ChEBI" id="CHEBI:30413"/>
    </cofactor>
</comment>
<dbReference type="Proteomes" id="UP000254866">
    <property type="component" value="Unassembled WGS sequence"/>
</dbReference>
<organism evidence="9 10">
    <name type="scientific">Venustampulla echinocandica</name>
    <dbReference type="NCBI Taxonomy" id="2656787"/>
    <lineage>
        <taxon>Eukaryota</taxon>
        <taxon>Fungi</taxon>
        <taxon>Dikarya</taxon>
        <taxon>Ascomycota</taxon>
        <taxon>Pezizomycotina</taxon>
        <taxon>Leotiomycetes</taxon>
        <taxon>Helotiales</taxon>
        <taxon>Pleuroascaceae</taxon>
        <taxon>Venustampulla</taxon>
    </lineage>
</organism>
<feature type="transmembrane region" description="Helical" evidence="8">
    <location>
        <begin position="12"/>
        <end position="30"/>
    </location>
</feature>
<dbReference type="GO" id="GO:0016705">
    <property type="term" value="F:oxidoreductase activity, acting on paired donors, with incorporation or reduction of molecular oxygen"/>
    <property type="evidence" value="ECO:0007669"/>
    <property type="project" value="InterPro"/>
</dbReference>
<comment type="similarity">
    <text evidence="2 7">Belongs to the cytochrome P450 family.</text>
</comment>
<gene>
    <name evidence="9" type="ORF">BP5553_05659</name>
</gene>
<dbReference type="InterPro" id="IPR017972">
    <property type="entry name" value="Cyt_P450_CS"/>
</dbReference>
<dbReference type="RefSeq" id="XP_031868963.1">
    <property type="nucleotide sequence ID" value="XM_032014282.1"/>
</dbReference>